<keyword evidence="6" id="KW-0143">Chaperone</keyword>
<protein>
    <recommendedName>
        <fullName evidence="10">Peptidyl-prolyl cis-trans isomerase</fullName>
        <ecNumber evidence="10">5.2.1.8</ecNumber>
    </recommendedName>
</protein>
<evidence type="ECO:0000256" key="2">
    <source>
        <dbReference type="ARBA" id="ARBA00004496"/>
    </source>
</evidence>
<dbReference type="AlphaFoldDB" id="A0A9E4T6W4"/>
<dbReference type="GO" id="GO:0003755">
    <property type="term" value="F:peptidyl-prolyl cis-trans isomerase activity"/>
    <property type="evidence" value="ECO:0007669"/>
    <property type="project" value="UniProtKB-UniRule"/>
</dbReference>
<gene>
    <name evidence="12" type="ORF">JAZ07_17645</name>
</gene>
<evidence type="ECO:0000256" key="7">
    <source>
        <dbReference type="ARBA" id="ARBA00023235"/>
    </source>
</evidence>
<sequence>MSQETVTPGKFVSLSYMIQDMDGNVLEQSDLPVGYIHGGETELIGGMDQAVLGKAQGEEVTMTIPAENGFGAYNPDLVITDGIENVPVELRQLGAEVQMQNEAGDVRSFYVTKIEGDRLTVDGNHPLAGKTLQVKLKILQVRDASQEDMLQFGMPGQSQTVN</sequence>
<evidence type="ECO:0000313" key="12">
    <source>
        <dbReference type="EMBL" id="MCG7948169.1"/>
    </source>
</evidence>
<comment type="subcellular location">
    <subcellularLocation>
        <location evidence="2">Cytoplasm</location>
    </subcellularLocation>
</comment>
<evidence type="ECO:0000256" key="6">
    <source>
        <dbReference type="ARBA" id="ARBA00023186"/>
    </source>
</evidence>
<reference evidence="12" key="1">
    <citation type="journal article" date="2021" name="Proc. Natl. Acad. Sci. U.S.A.">
        <title>Global biogeography of chemosynthetic symbionts reveals both localized and globally distributed symbiont groups. .</title>
        <authorList>
            <person name="Osvatic J.T."/>
            <person name="Wilkins L.G.E."/>
            <person name="Leibrecht L."/>
            <person name="Leray M."/>
            <person name="Zauner S."/>
            <person name="Polzin J."/>
            <person name="Camacho Y."/>
            <person name="Gros O."/>
            <person name="van Gils J.A."/>
            <person name="Eisen J.A."/>
            <person name="Petersen J.M."/>
            <person name="Yuen B."/>
        </authorList>
    </citation>
    <scope>NUCLEOTIDE SEQUENCE</scope>
    <source>
        <strain evidence="12">MAGclacostrist064TRANS</strain>
    </source>
</reference>
<dbReference type="GO" id="GO:0005737">
    <property type="term" value="C:cytoplasm"/>
    <property type="evidence" value="ECO:0007669"/>
    <property type="project" value="UniProtKB-SubCell"/>
</dbReference>
<keyword evidence="5 9" id="KW-0697">Rotamase</keyword>
<evidence type="ECO:0000313" key="13">
    <source>
        <dbReference type="Proteomes" id="UP000886667"/>
    </source>
</evidence>
<keyword evidence="7 9" id="KW-0413">Isomerase</keyword>
<dbReference type="Pfam" id="PF00254">
    <property type="entry name" value="FKBP_C"/>
    <property type="match status" value="1"/>
</dbReference>
<comment type="caution">
    <text evidence="12">The sequence shown here is derived from an EMBL/GenBank/DDBJ whole genome shotgun (WGS) entry which is preliminary data.</text>
</comment>
<evidence type="ECO:0000256" key="4">
    <source>
        <dbReference type="ARBA" id="ARBA00022490"/>
    </source>
</evidence>
<organism evidence="12 13">
    <name type="scientific">Candidatus Thiodiazotropha taylori</name>
    <dbReference type="NCBI Taxonomy" id="2792791"/>
    <lineage>
        <taxon>Bacteria</taxon>
        <taxon>Pseudomonadati</taxon>
        <taxon>Pseudomonadota</taxon>
        <taxon>Gammaproteobacteria</taxon>
        <taxon>Chromatiales</taxon>
        <taxon>Sedimenticolaceae</taxon>
        <taxon>Candidatus Thiodiazotropha</taxon>
    </lineage>
</organism>
<evidence type="ECO:0000256" key="9">
    <source>
        <dbReference type="PROSITE-ProRule" id="PRU00277"/>
    </source>
</evidence>
<dbReference type="InterPro" id="IPR046357">
    <property type="entry name" value="PPIase_dom_sf"/>
</dbReference>
<dbReference type="InterPro" id="IPR001179">
    <property type="entry name" value="PPIase_FKBP_dom"/>
</dbReference>
<evidence type="ECO:0000256" key="10">
    <source>
        <dbReference type="RuleBase" id="RU003915"/>
    </source>
</evidence>
<dbReference type="Proteomes" id="UP000886667">
    <property type="component" value="Unassembled WGS sequence"/>
</dbReference>
<dbReference type="SUPFAM" id="SSF54534">
    <property type="entry name" value="FKBP-like"/>
    <property type="match status" value="1"/>
</dbReference>
<evidence type="ECO:0000259" key="11">
    <source>
        <dbReference type="PROSITE" id="PS50059"/>
    </source>
</evidence>
<evidence type="ECO:0000256" key="3">
    <source>
        <dbReference type="ARBA" id="ARBA00006577"/>
    </source>
</evidence>
<feature type="domain" description="PPIase FKBP-type" evidence="11">
    <location>
        <begin position="9"/>
        <end position="94"/>
    </location>
</feature>
<dbReference type="EMBL" id="JAEPCM010000637">
    <property type="protein sequence ID" value="MCG7948169.1"/>
    <property type="molecule type" value="Genomic_DNA"/>
</dbReference>
<dbReference type="EC" id="5.2.1.8" evidence="10"/>
<proteinExistence type="inferred from homology"/>
<dbReference type="PANTHER" id="PTHR47861">
    <property type="entry name" value="FKBP-TYPE PEPTIDYL-PROLYL CIS-TRANS ISOMERASE SLYD"/>
    <property type="match status" value="1"/>
</dbReference>
<comment type="catalytic activity">
    <reaction evidence="1 9 10">
        <text>[protein]-peptidylproline (omega=180) = [protein]-peptidylproline (omega=0)</text>
        <dbReference type="Rhea" id="RHEA:16237"/>
        <dbReference type="Rhea" id="RHEA-COMP:10747"/>
        <dbReference type="Rhea" id="RHEA-COMP:10748"/>
        <dbReference type="ChEBI" id="CHEBI:83833"/>
        <dbReference type="ChEBI" id="CHEBI:83834"/>
        <dbReference type="EC" id="5.2.1.8"/>
    </reaction>
</comment>
<accession>A0A9E4T6W4</accession>
<dbReference type="PANTHER" id="PTHR47861:SF3">
    <property type="entry name" value="FKBP-TYPE PEPTIDYL-PROLYL CIS-TRANS ISOMERASE SLYD"/>
    <property type="match status" value="1"/>
</dbReference>
<evidence type="ECO:0000256" key="5">
    <source>
        <dbReference type="ARBA" id="ARBA00023110"/>
    </source>
</evidence>
<comment type="function">
    <text evidence="8">Also involved in hydrogenase metallocenter assembly, probably by participating in the nickel insertion step. This function in hydrogenase biosynthesis requires chaperone activity and the presence of the metal-binding domain, but not PPIase activity.</text>
</comment>
<dbReference type="Gene3D" id="3.10.50.40">
    <property type="match status" value="1"/>
</dbReference>
<dbReference type="GO" id="GO:0042026">
    <property type="term" value="P:protein refolding"/>
    <property type="evidence" value="ECO:0007669"/>
    <property type="project" value="UniProtKB-ARBA"/>
</dbReference>
<dbReference type="PROSITE" id="PS50059">
    <property type="entry name" value="FKBP_PPIASE"/>
    <property type="match status" value="1"/>
</dbReference>
<comment type="similarity">
    <text evidence="3 10">Belongs to the FKBP-type PPIase family.</text>
</comment>
<name>A0A9E4T6W4_9GAMM</name>
<evidence type="ECO:0000256" key="1">
    <source>
        <dbReference type="ARBA" id="ARBA00000971"/>
    </source>
</evidence>
<evidence type="ECO:0000256" key="8">
    <source>
        <dbReference type="ARBA" id="ARBA00037071"/>
    </source>
</evidence>
<keyword evidence="4" id="KW-0963">Cytoplasm</keyword>